<reference evidence="2 3" key="1">
    <citation type="submission" date="2018-01" db="EMBL/GenBank/DDBJ databases">
        <title>Genomic Encyclopedia of Archaeal and Bacterial Type Strains, Phase II (KMG-II): from individual species to whole genera.</title>
        <authorList>
            <person name="Goeker M."/>
        </authorList>
    </citation>
    <scope>NUCLEOTIDE SEQUENCE [LARGE SCALE GENOMIC DNA]</scope>
    <source>
        <strain evidence="2 3">DSM 17023</strain>
    </source>
</reference>
<dbReference type="AlphaFoldDB" id="A0A2S3UQN5"/>
<organism evidence="2 3">
    <name type="scientific">Roseibium marinum</name>
    <dbReference type="NCBI Taxonomy" id="281252"/>
    <lineage>
        <taxon>Bacteria</taxon>
        <taxon>Pseudomonadati</taxon>
        <taxon>Pseudomonadota</taxon>
        <taxon>Alphaproteobacteria</taxon>
        <taxon>Hyphomicrobiales</taxon>
        <taxon>Stappiaceae</taxon>
        <taxon>Roseibium</taxon>
    </lineage>
</organism>
<dbReference type="OrthoDB" id="9781189at2"/>
<dbReference type="PANTHER" id="PTHR42663">
    <property type="entry name" value="HYDROLASE C777.06C-RELATED-RELATED"/>
    <property type="match status" value="1"/>
</dbReference>
<accession>A0A2S3UQN5</accession>
<evidence type="ECO:0000313" key="3">
    <source>
        <dbReference type="Proteomes" id="UP000236959"/>
    </source>
</evidence>
<dbReference type="RefSeq" id="WP_103223416.1">
    <property type="nucleotide sequence ID" value="NZ_PPCN01000007.1"/>
</dbReference>
<dbReference type="CDD" id="cd16279">
    <property type="entry name" value="metallo-hydrolase-like_MBL-fold"/>
    <property type="match status" value="1"/>
</dbReference>
<protein>
    <submittedName>
        <fullName evidence="2">Phosphoribosyl 1,2-cyclic phosphate phosphodiesterase</fullName>
    </submittedName>
</protein>
<dbReference type="Gene3D" id="3.60.15.10">
    <property type="entry name" value="Ribonuclease Z/Hydroxyacylglutathione hydrolase-like"/>
    <property type="match status" value="1"/>
</dbReference>
<gene>
    <name evidence="2" type="ORF">CLV41_10747</name>
</gene>
<comment type="caution">
    <text evidence="2">The sequence shown here is derived from an EMBL/GenBank/DDBJ whole genome shotgun (WGS) entry which is preliminary data.</text>
</comment>
<dbReference type="InterPro" id="IPR001279">
    <property type="entry name" value="Metallo-B-lactamas"/>
</dbReference>
<dbReference type="PANTHER" id="PTHR42663:SF6">
    <property type="entry name" value="HYDROLASE C777.06C-RELATED"/>
    <property type="match status" value="1"/>
</dbReference>
<evidence type="ECO:0000259" key="1">
    <source>
        <dbReference type="Pfam" id="PF12706"/>
    </source>
</evidence>
<dbReference type="Pfam" id="PF12706">
    <property type="entry name" value="Lactamase_B_2"/>
    <property type="match status" value="1"/>
</dbReference>
<dbReference type="EMBL" id="PPCN01000007">
    <property type="protein sequence ID" value="POF30021.1"/>
    <property type="molecule type" value="Genomic_DNA"/>
</dbReference>
<dbReference type="Proteomes" id="UP000236959">
    <property type="component" value="Unassembled WGS sequence"/>
</dbReference>
<name>A0A2S3UQN5_9HYPH</name>
<evidence type="ECO:0000313" key="2">
    <source>
        <dbReference type="EMBL" id="POF30021.1"/>
    </source>
</evidence>
<proteinExistence type="predicted"/>
<sequence>MSVVLTILGCGSSGGVPRIGNDWGDCDPDEPKNRRSRCALLVEKHGENGCTTVLIDTGPDIRAQLLGAEIRHLDAVLYTHEHADHLHGIDDLRAFMVRTGRKMPVFMDASTFERAHQAFTYCFQTPEGSNYPPILEHHLIEPETPVEIGGAGGALTFQPIAVTHGDIDALGFRIGDAAYIPDVSDIPVASLKALKNLDCLILDCLRRRPHPSHFCLEDSLAWTLKIAPKRTVFTNLHNDLDYKTLCRELPENIEPAYDGMRIVCPRT</sequence>
<keyword evidence="3" id="KW-1185">Reference proteome</keyword>
<dbReference type="SUPFAM" id="SSF56281">
    <property type="entry name" value="Metallo-hydrolase/oxidoreductase"/>
    <property type="match status" value="1"/>
</dbReference>
<feature type="domain" description="Metallo-beta-lactamase" evidence="1">
    <location>
        <begin position="51"/>
        <end position="234"/>
    </location>
</feature>
<dbReference type="InterPro" id="IPR036866">
    <property type="entry name" value="RibonucZ/Hydroxyglut_hydro"/>
</dbReference>